<organism evidence="2 3">
    <name type="scientific">Priestia veravalensis</name>
    <dbReference type="NCBI Taxonomy" id="1414648"/>
    <lineage>
        <taxon>Bacteria</taxon>
        <taxon>Bacillati</taxon>
        <taxon>Bacillota</taxon>
        <taxon>Bacilli</taxon>
        <taxon>Bacillales</taxon>
        <taxon>Bacillaceae</taxon>
        <taxon>Priestia</taxon>
    </lineage>
</organism>
<dbReference type="InterPro" id="IPR000086">
    <property type="entry name" value="NUDIX_hydrolase_dom"/>
</dbReference>
<gene>
    <name evidence="2" type="ORF">AS180_17570</name>
</gene>
<protein>
    <submittedName>
        <fullName evidence="2">NUDIX hydrolase</fullName>
    </submittedName>
</protein>
<evidence type="ECO:0000313" key="3">
    <source>
        <dbReference type="Proteomes" id="UP000053681"/>
    </source>
</evidence>
<feature type="domain" description="Nudix hydrolase" evidence="1">
    <location>
        <begin position="29"/>
        <end position="168"/>
    </location>
</feature>
<dbReference type="PANTHER" id="PTHR10885:SF0">
    <property type="entry name" value="ISOPENTENYL-DIPHOSPHATE DELTA-ISOMERASE"/>
    <property type="match status" value="1"/>
</dbReference>
<sequence>MENEMLKVFDENHQPIGQASRAEVHRLGYWHETFHCWFISREASKAYIYLQLRSTDKKDYPGLFDITAAGHLLADETVENGIREVEEELGVKVKLDELVSIGKVHYEAYKEGFIDKEIAHVFVYETPYEIRDYHLQLEEVAGIVRVDFNHFYNFCFGKTNSILAEGFTCKDGMKLTFKGDITYKKLVPHDLSFYQQVAERIQRYLSRK</sequence>
<accession>A0A0V8JI51</accession>
<dbReference type="CDD" id="cd04692">
    <property type="entry name" value="NUDIX_Hydrolase"/>
    <property type="match status" value="1"/>
</dbReference>
<proteinExistence type="predicted"/>
<dbReference type="SUPFAM" id="SSF55811">
    <property type="entry name" value="Nudix"/>
    <property type="match status" value="1"/>
</dbReference>
<evidence type="ECO:0000259" key="1">
    <source>
        <dbReference type="PROSITE" id="PS51462"/>
    </source>
</evidence>
<dbReference type="GeneID" id="93682878"/>
<name>A0A0V8JI51_9BACI</name>
<dbReference type="Proteomes" id="UP000053681">
    <property type="component" value="Unassembled WGS sequence"/>
</dbReference>
<comment type="caution">
    <text evidence="2">The sequence shown here is derived from an EMBL/GenBank/DDBJ whole genome shotgun (WGS) entry which is preliminary data.</text>
</comment>
<reference evidence="2 3" key="1">
    <citation type="submission" date="2015-11" db="EMBL/GenBank/DDBJ databases">
        <title>Bacillus caseinolyticus sp nov.</title>
        <authorList>
            <person name="Dastager S.G."/>
            <person name="Mawlankar R."/>
        </authorList>
    </citation>
    <scope>NUCLEOTIDE SEQUENCE [LARGE SCALE GENOMIC DNA]</scope>
    <source>
        <strain evidence="2 3">SGD-V-76</strain>
    </source>
</reference>
<dbReference type="PANTHER" id="PTHR10885">
    <property type="entry name" value="ISOPENTENYL-DIPHOSPHATE DELTA-ISOMERASE"/>
    <property type="match status" value="1"/>
</dbReference>
<dbReference type="PROSITE" id="PS51462">
    <property type="entry name" value="NUDIX"/>
    <property type="match status" value="1"/>
</dbReference>
<keyword evidence="2" id="KW-0378">Hydrolase</keyword>
<evidence type="ECO:0000313" key="2">
    <source>
        <dbReference type="EMBL" id="KSU86632.1"/>
    </source>
</evidence>
<dbReference type="InterPro" id="IPR015797">
    <property type="entry name" value="NUDIX_hydrolase-like_dom_sf"/>
</dbReference>
<dbReference type="GO" id="GO:0016787">
    <property type="term" value="F:hydrolase activity"/>
    <property type="evidence" value="ECO:0007669"/>
    <property type="project" value="UniProtKB-KW"/>
</dbReference>
<dbReference type="EMBL" id="LNQP01000074">
    <property type="protein sequence ID" value="KSU86632.1"/>
    <property type="molecule type" value="Genomic_DNA"/>
</dbReference>
<dbReference type="Gene3D" id="3.90.79.10">
    <property type="entry name" value="Nucleoside Triphosphate Pyrophosphohydrolase"/>
    <property type="match status" value="1"/>
</dbReference>
<keyword evidence="3" id="KW-1185">Reference proteome</keyword>
<dbReference type="AlphaFoldDB" id="A0A0V8JI51"/>
<dbReference type="Pfam" id="PF00293">
    <property type="entry name" value="NUDIX"/>
    <property type="match status" value="1"/>
</dbReference>
<dbReference type="RefSeq" id="WP_025909977.1">
    <property type="nucleotide sequence ID" value="NZ_KQ758689.1"/>
</dbReference>